<protein>
    <submittedName>
        <fullName evidence="3">PPM-type phosphatase domain-containing protein</fullName>
    </submittedName>
</protein>
<gene>
    <name evidence="1" type="ORF">GPUH_LOCUS7048</name>
</gene>
<dbReference type="EMBL" id="UYRT01017569">
    <property type="protein sequence ID" value="VDK57021.1"/>
    <property type="molecule type" value="Genomic_DNA"/>
</dbReference>
<evidence type="ECO:0000313" key="1">
    <source>
        <dbReference type="EMBL" id="VDK57021.1"/>
    </source>
</evidence>
<dbReference type="WBParaSite" id="GPUH_0000705701-mRNA-1">
    <property type="protein sequence ID" value="GPUH_0000705701-mRNA-1"/>
    <property type="gene ID" value="GPUH_0000705701"/>
</dbReference>
<accession>A0A183DEA7</accession>
<dbReference type="Proteomes" id="UP000271098">
    <property type="component" value="Unassembled WGS sequence"/>
</dbReference>
<keyword evidence="2" id="KW-1185">Reference proteome</keyword>
<proteinExistence type="predicted"/>
<organism evidence="3">
    <name type="scientific">Gongylonema pulchrum</name>
    <dbReference type="NCBI Taxonomy" id="637853"/>
    <lineage>
        <taxon>Eukaryota</taxon>
        <taxon>Metazoa</taxon>
        <taxon>Ecdysozoa</taxon>
        <taxon>Nematoda</taxon>
        <taxon>Chromadorea</taxon>
        <taxon>Rhabditida</taxon>
        <taxon>Spirurina</taxon>
        <taxon>Spiruromorpha</taxon>
        <taxon>Spiruroidea</taxon>
        <taxon>Gongylonematidae</taxon>
        <taxon>Gongylonema</taxon>
    </lineage>
</organism>
<dbReference type="AlphaFoldDB" id="A0A183DEA7"/>
<reference evidence="1 2" key="2">
    <citation type="submission" date="2018-11" db="EMBL/GenBank/DDBJ databases">
        <authorList>
            <consortium name="Pathogen Informatics"/>
        </authorList>
    </citation>
    <scope>NUCLEOTIDE SEQUENCE [LARGE SCALE GENOMIC DNA]</scope>
</reference>
<evidence type="ECO:0000313" key="2">
    <source>
        <dbReference type="Proteomes" id="UP000271098"/>
    </source>
</evidence>
<name>A0A183DEA7_9BILA</name>
<evidence type="ECO:0000313" key="3">
    <source>
        <dbReference type="WBParaSite" id="GPUH_0000705701-mRNA-1"/>
    </source>
</evidence>
<sequence>MEAKNEIQMEEVQTAWCLGAEFTQIPLISCKRRMDKALKSNERLYANRTVPATFKQASYDWQDVAVLNFGFVGIFDYQDRIVHHRQKSIMVSFQNIFEKTRLQKFLEI</sequence>
<reference evidence="3" key="1">
    <citation type="submission" date="2016-06" db="UniProtKB">
        <authorList>
            <consortium name="WormBaseParasite"/>
        </authorList>
    </citation>
    <scope>IDENTIFICATION</scope>
</reference>